<protein>
    <submittedName>
        <fullName evidence="1">Uncharacterized protein</fullName>
    </submittedName>
</protein>
<sequence length="162" mass="17854">MGPINHTVFVQVGANIKGKPWRGKFLKVSTVKDLTWLMSSSVIPYMRSSSSSSCTLELGCVWVFGVLLLLEVPERLRLSQSMTLTLERQLGQEAQNSIFCLLSLPTTPSAATEGFSQASMEKLISSHRCSAFASYSSILKFDSGDFDYDITKSDFDFGVCKS</sequence>
<organism evidence="1 2">
    <name type="scientific">Mucuna pruriens</name>
    <name type="common">Velvet bean</name>
    <name type="synonym">Dolichos pruriens</name>
    <dbReference type="NCBI Taxonomy" id="157652"/>
    <lineage>
        <taxon>Eukaryota</taxon>
        <taxon>Viridiplantae</taxon>
        <taxon>Streptophyta</taxon>
        <taxon>Embryophyta</taxon>
        <taxon>Tracheophyta</taxon>
        <taxon>Spermatophyta</taxon>
        <taxon>Magnoliopsida</taxon>
        <taxon>eudicotyledons</taxon>
        <taxon>Gunneridae</taxon>
        <taxon>Pentapetalae</taxon>
        <taxon>rosids</taxon>
        <taxon>fabids</taxon>
        <taxon>Fabales</taxon>
        <taxon>Fabaceae</taxon>
        <taxon>Papilionoideae</taxon>
        <taxon>50 kb inversion clade</taxon>
        <taxon>NPAAA clade</taxon>
        <taxon>indigoferoid/millettioid clade</taxon>
        <taxon>Phaseoleae</taxon>
        <taxon>Mucuna</taxon>
    </lineage>
</organism>
<dbReference type="Proteomes" id="UP000257109">
    <property type="component" value="Unassembled WGS sequence"/>
</dbReference>
<gene>
    <name evidence="1" type="ORF">CR513_13763</name>
</gene>
<name>A0A371HJ37_MUCPR</name>
<proteinExistence type="predicted"/>
<dbReference type="EMBL" id="QJKJ01002469">
    <property type="protein sequence ID" value="RDY02744.1"/>
    <property type="molecule type" value="Genomic_DNA"/>
</dbReference>
<reference evidence="1" key="1">
    <citation type="submission" date="2018-05" db="EMBL/GenBank/DDBJ databases">
        <title>Draft genome of Mucuna pruriens seed.</title>
        <authorList>
            <person name="Nnadi N.E."/>
            <person name="Vos R."/>
            <person name="Hasami M.H."/>
            <person name="Devisetty U.K."/>
            <person name="Aguiy J.C."/>
        </authorList>
    </citation>
    <scope>NUCLEOTIDE SEQUENCE [LARGE SCALE GENOMIC DNA]</scope>
    <source>
        <strain evidence="1">JCA_2017</strain>
    </source>
</reference>
<dbReference type="AlphaFoldDB" id="A0A371HJ37"/>
<feature type="non-terminal residue" evidence="1">
    <location>
        <position position="1"/>
    </location>
</feature>
<evidence type="ECO:0000313" key="1">
    <source>
        <dbReference type="EMBL" id="RDY02744.1"/>
    </source>
</evidence>
<accession>A0A371HJ37</accession>
<evidence type="ECO:0000313" key="2">
    <source>
        <dbReference type="Proteomes" id="UP000257109"/>
    </source>
</evidence>
<comment type="caution">
    <text evidence="1">The sequence shown here is derived from an EMBL/GenBank/DDBJ whole genome shotgun (WGS) entry which is preliminary data.</text>
</comment>
<keyword evidence="2" id="KW-1185">Reference proteome</keyword>